<dbReference type="EMBL" id="JANHOG010002501">
    <property type="protein sequence ID" value="KAJ3522795.1"/>
    <property type="molecule type" value="Genomic_DNA"/>
</dbReference>
<proteinExistence type="predicted"/>
<organism evidence="1 2">
    <name type="scientific">Phlebia brevispora</name>
    <dbReference type="NCBI Taxonomy" id="194682"/>
    <lineage>
        <taxon>Eukaryota</taxon>
        <taxon>Fungi</taxon>
        <taxon>Dikarya</taxon>
        <taxon>Basidiomycota</taxon>
        <taxon>Agaricomycotina</taxon>
        <taxon>Agaricomycetes</taxon>
        <taxon>Polyporales</taxon>
        <taxon>Meruliaceae</taxon>
        <taxon>Phlebia</taxon>
    </lineage>
</organism>
<gene>
    <name evidence="1" type="ORF">NM688_g8823</name>
</gene>
<name>A0ACC1RQ53_9APHY</name>
<comment type="caution">
    <text evidence="1">The sequence shown here is derived from an EMBL/GenBank/DDBJ whole genome shotgun (WGS) entry which is preliminary data.</text>
</comment>
<protein>
    <submittedName>
        <fullName evidence="1">Uncharacterized protein</fullName>
    </submittedName>
</protein>
<evidence type="ECO:0000313" key="2">
    <source>
        <dbReference type="Proteomes" id="UP001148662"/>
    </source>
</evidence>
<reference evidence="1" key="1">
    <citation type="submission" date="2022-07" db="EMBL/GenBank/DDBJ databases">
        <title>Genome Sequence of Phlebia brevispora.</title>
        <authorList>
            <person name="Buettner E."/>
        </authorList>
    </citation>
    <scope>NUCLEOTIDE SEQUENCE</scope>
    <source>
        <strain evidence="1">MPL23</strain>
    </source>
</reference>
<keyword evidence="2" id="KW-1185">Reference proteome</keyword>
<dbReference type="Proteomes" id="UP001148662">
    <property type="component" value="Unassembled WGS sequence"/>
</dbReference>
<accession>A0ACC1RQ53</accession>
<evidence type="ECO:0000313" key="1">
    <source>
        <dbReference type="EMBL" id="KAJ3522795.1"/>
    </source>
</evidence>
<sequence length="417" mass="46719">MSCFTNGSKILGEENIDTILEASRTILETGGDALQFSPIPGLDVAAGVLATLIGMIQQARGNVEAREQLAKQIEALAKTIQSVDEESKQAVKGARKDIQDEVKTGLHTSPELKERVGSLVKELESVRDDAKKLGKYGFFLRCLRSKLDADALQGFQDRLQKARELFMLGSQAMVEKIVNNVAENVSDIKATVTRMEVTMISHENETALSSLKVLTVEASYREEHNKTKSHYLKGTRNSILEALEKWSQGDGDLGQYSIYVLSGVAGTGKSTIAYEFAKRLEDKRMLGATFFFVRGSEKLSTARFVLPTIAYQLARLHEDLCPRIIEASKEHLKHSQHQQLEFHDYRRRRRMQSVGKRRAGSAPVRPDGKDTGAYFPFAHPGHHPPRLADRERSVLLRVPQGHQTVQAPRYPTRIHRF</sequence>